<comment type="caution">
    <text evidence="2">The sequence shown here is derived from an EMBL/GenBank/DDBJ whole genome shotgun (WGS) entry which is preliminary data.</text>
</comment>
<gene>
    <name evidence="2" type="ORF">NYPRO_LOCUS14538</name>
</gene>
<keyword evidence="1" id="KW-1133">Transmembrane helix</keyword>
<dbReference type="Proteomes" id="UP000645828">
    <property type="component" value="Unassembled WGS sequence"/>
</dbReference>
<dbReference type="AlphaFoldDB" id="A0A811YZ57"/>
<evidence type="ECO:0000313" key="3">
    <source>
        <dbReference type="Proteomes" id="UP000645828"/>
    </source>
</evidence>
<organism evidence="2 3">
    <name type="scientific">Nyctereutes procyonoides</name>
    <name type="common">Raccoon dog</name>
    <name type="synonym">Canis procyonoides</name>
    <dbReference type="NCBI Taxonomy" id="34880"/>
    <lineage>
        <taxon>Eukaryota</taxon>
        <taxon>Metazoa</taxon>
        <taxon>Chordata</taxon>
        <taxon>Craniata</taxon>
        <taxon>Vertebrata</taxon>
        <taxon>Euteleostomi</taxon>
        <taxon>Mammalia</taxon>
        <taxon>Eutheria</taxon>
        <taxon>Laurasiatheria</taxon>
        <taxon>Carnivora</taxon>
        <taxon>Caniformia</taxon>
        <taxon>Canidae</taxon>
        <taxon>Nyctereutes</taxon>
    </lineage>
</organism>
<keyword evidence="1" id="KW-0472">Membrane</keyword>
<reference evidence="2" key="1">
    <citation type="submission" date="2020-12" db="EMBL/GenBank/DDBJ databases">
        <authorList>
            <consortium name="Molecular Ecology Group"/>
        </authorList>
    </citation>
    <scope>NUCLEOTIDE SEQUENCE</scope>
    <source>
        <strain evidence="2">TBG_1078</strain>
    </source>
</reference>
<evidence type="ECO:0000313" key="2">
    <source>
        <dbReference type="EMBL" id="CAD7681746.1"/>
    </source>
</evidence>
<proteinExistence type="predicted"/>
<accession>A0A811YZ57</accession>
<sequence>MNDSDYLFALGHQKRSFYSRNQPEVKHYFLKLTSLFFSYLAWAPGISLLKSNIVGLWEALQFQKLKALAPLLSCRINGNWVISHKIWYGQDLILRANFIKSVVLIFGSVALLFCRIHAPCSYTAITVSWNFAVDFYGQTTPDFPLSFPTRKEMLRRKCFYMFPLGLTAATLSLITAAVFFCEIFSVEQWSQ</sequence>
<name>A0A811YZ57_NYCPR</name>
<keyword evidence="3" id="KW-1185">Reference proteome</keyword>
<feature type="transmembrane region" description="Helical" evidence="1">
    <location>
        <begin position="92"/>
        <end position="114"/>
    </location>
</feature>
<dbReference type="EMBL" id="CAJHUB010000754">
    <property type="protein sequence ID" value="CAD7681746.1"/>
    <property type="molecule type" value="Genomic_DNA"/>
</dbReference>
<protein>
    <submittedName>
        <fullName evidence="2">(raccoon dog) hypothetical protein</fullName>
    </submittedName>
</protein>
<keyword evidence="1" id="KW-0812">Transmembrane</keyword>
<feature type="transmembrane region" description="Helical" evidence="1">
    <location>
        <begin position="28"/>
        <end position="49"/>
    </location>
</feature>
<feature type="transmembrane region" description="Helical" evidence="1">
    <location>
        <begin position="159"/>
        <end position="186"/>
    </location>
</feature>
<evidence type="ECO:0000256" key="1">
    <source>
        <dbReference type="SAM" id="Phobius"/>
    </source>
</evidence>